<dbReference type="Proteomes" id="UP000619265">
    <property type="component" value="Unassembled WGS sequence"/>
</dbReference>
<proteinExistence type="predicted"/>
<dbReference type="InterPro" id="IPR044250">
    <property type="entry name" value="MenF-like"/>
</dbReference>
<dbReference type="PANTHER" id="PTHR47253">
    <property type="match status" value="1"/>
</dbReference>
<sequence>MATASASGQFLARLIDPQSTRKCSIYAATPTSRSRQTVCFSRRRYKPCSMSMNGCQGDHGLPVETIETRTLPTVPSPALAMDRLNSAIYQLKSHPPPSSSGVIRLEVIIFITTVRTF</sequence>
<protein>
    <submittedName>
        <fullName evidence="1">Uncharacterized protein</fullName>
    </submittedName>
</protein>
<dbReference type="Gramene" id="Jr09_02210_p1">
    <property type="protein sequence ID" value="cds.Jr09_02210_p1"/>
    <property type="gene ID" value="Jr09_02210"/>
</dbReference>
<comment type="caution">
    <text evidence="1">The sequence shown here is derived from an EMBL/GenBank/DDBJ whole genome shotgun (WGS) entry which is preliminary data.</text>
</comment>
<name>A0A833UP17_JUGRE</name>
<dbReference type="EMBL" id="LIHL02000009">
    <property type="protein sequence ID" value="KAF5459777.1"/>
    <property type="molecule type" value="Genomic_DNA"/>
</dbReference>
<reference evidence="1" key="2">
    <citation type="submission" date="2020-03" db="EMBL/GenBank/DDBJ databases">
        <title>Walnut 2.0.</title>
        <authorList>
            <person name="Marrano A."/>
            <person name="Britton M."/>
            <person name="Zimin A.V."/>
            <person name="Zaini P.A."/>
            <person name="Workman R."/>
            <person name="Puiu D."/>
            <person name="Bianco L."/>
            <person name="Allen B.J."/>
            <person name="Troggio M."/>
            <person name="Leslie C.A."/>
            <person name="Timp W."/>
            <person name="Dendekar A."/>
            <person name="Salzberg S.L."/>
            <person name="Neale D.B."/>
        </authorList>
    </citation>
    <scope>NUCLEOTIDE SEQUENCE</scope>
    <source>
        <tissue evidence="1">Leaves</tissue>
    </source>
</reference>
<dbReference type="PANTHER" id="PTHR47253:SF4">
    <property type="entry name" value="ISOCHORISMATE SYNTHASE 2, CHLOROPLASTIC"/>
    <property type="match status" value="1"/>
</dbReference>
<evidence type="ECO:0000313" key="2">
    <source>
        <dbReference type="Proteomes" id="UP000619265"/>
    </source>
</evidence>
<evidence type="ECO:0000313" key="1">
    <source>
        <dbReference type="EMBL" id="KAF5459777.1"/>
    </source>
</evidence>
<dbReference type="AlphaFoldDB" id="A0A833UP17"/>
<gene>
    <name evidence="1" type="ORF">F2P56_019696</name>
</gene>
<reference evidence="1" key="1">
    <citation type="submission" date="2015-10" db="EMBL/GenBank/DDBJ databases">
        <authorList>
            <person name="Martinez-Garcia P.J."/>
            <person name="Crepeau M.W."/>
            <person name="Puiu D."/>
            <person name="Gonzalez-Ibeas D."/>
            <person name="Whalen J."/>
            <person name="Stevens K."/>
            <person name="Paul R."/>
            <person name="Butterfield T."/>
            <person name="Britton M."/>
            <person name="Reagan R."/>
            <person name="Chakraborty S."/>
            <person name="Walawage S.L."/>
            <person name="Vasquez-Gross H.A."/>
            <person name="Cardeno C."/>
            <person name="Famula R."/>
            <person name="Pratt K."/>
            <person name="Kuruganti S."/>
            <person name="Aradhya M.K."/>
            <person name="Leslie C.A."/>
            <person name="Dandekar A.M."/>
            <person name="Salzberg S.L."/>
            <person name="Wegrzyn J.L."/>
            <person name="Langley C.H."/>
            <person name="Neale D.B."/>
        </authorList>
    </citation>
    <scope>NUCLEOTIDE SEQUENCE</scope>
    <source>
        <tissue evidence="1">Leaves</tissue>
    </source>
</reference>
<organism evidence="1 2">
    <name type="scientific">Juglans regia</name>
    <name type="common">English walnut</name>
    <dbReference type="NCBI Taxonomy" id="51240"/>
    <lineage>
        <taxon>Eukaryota</taxon>
        <taxon>Viridiplantae</taxon>
        <taxon>Streptophyta</taxon>
        <taxon>Embryophyta</taxon>
        <taxon>Tracheophyta</taxon>
        <taxon>Spermatophyta</taxon>
        <taxon>Magnoliopsida</taxon>
        <taxon>eudicotyledons</taxon>
        <taxon>Gunneridae</taxon>
        <taxon>Pentapetalae</taxon>
        <taxon>rosids</taxon>
        <taxon>fabids</taxon>
        <taxon>Fagales</taxon>
        <taxon>Juglandaceae</taxon>
        <taxon>Juglans</taxon>
    </lineage>
</organism>
<dbReference type="GO" id="GO:0008909">
    <property type="term" value="F:isochorismate synthase activity"/>
    <property type="evidence" value="ECO:0007669"/>
    <property type="project" value="InterPro"/>
</dbReference>
<accession>A0A833UP17</accession>